<evidence type="ECO:0000313" key="10">
    <source>
        <dbReference type="Proteomes" id="UP000616837"/>
    </source>
</evidence>
<organism evidence="9 10">
    <name type="scientific">Limosilactobacillus avistercoris</name>
    <dbReference type="NCBI Taxonomy" id="2762243"/>
    <lineage>
        <taxon>Bacteria</taxon>
        <taxon>Bacillati</taxon>
        <taxon>Bacillota</taxon>
        <taxon>Bacilli</taxon>
        <taxon>Lactobacillales</taxon>
        <taxon>Lactobacillaceae</taxon>
        <taxon>Limosilactobacillus</taxon>
    </lineage>
</organism>
<dbReference type="EMBL" id="JACSQW010000014">
    <property type="protein sequence ID" value="MBD7895248.1"/>
    <property type="molecule type" value="Genomic_DNA"/>
</dbReference>
<evidence type="ECO:0000256" key="1">
    <source>
        <dbReference type="ARBA" id="ARBA00004651"/>
    </source>
</evidence>
<dbReference type="InterPro" id="IPR049177">
    <property type="entry name" value="MgtC_SapB_SrpB_YhiD_N"/>
</dbReference>
<evidence type="ECO:0000256" key="2">
    <source>
        <dbReference type="ARBA" id="ARBA00009298"/>
    </source>
</evidence>
<feature type="transmembrane region" description="Helical" evidence="7">
    <location>
        <begin position="35"/>
        <end position="52"/>
    </location>
</feature>
<feature type="transmembrane region" description="Helical" evidence="7">
    <location>
        <begin position="72"/>
        <end position="89"/>
    </location>
</feature>
<dbReference type="PANTHER" id="PTHR33778:SF1">
    <property type="entry name" value="MAGNESIUM TRANSPORTER YHID-RELATED"/>
    <property type="match status" value="1"/>
</dbReference>
<keyword evidence="10" id="KW-1185">Reference proteome</keyword>
<comment type="similarity">
    <text evidence="2">Belongs to the MgtC/SapB family.</text>
</comment>
<keyword evidence="3" id="KW-1003">Cell membrane</keyword>
<evidence type="ECO:0000313" key="9">
    <source>
        <dbReference type="EMBL" id="MBD7895248.1"/>
    </source>
</evidence>
<reference evidence="9 10" key="1">
    <citation type="submission" date="2020-08" db="EMBL/GenBank/DDBJ databases">
        <title>A Genomic Blueprint of the Chicken Gut Microbiome.</title>
        <authorList>
            <person name="Gilroy R."/>
            <person name="Ravi A."/>
            <person name="Getino M."/>
            <person name="Pursley I."/>
            <person name="Horton D.L."/>
            <person name="Alikhan N.-F."/>
            <person name="Baker D."/>
            <person name="Gharbi K."/>
            <person name="Hall N."/>
            <person name="Watson M."/>
            <person name="Adriaenssens E.M."/>
            <person name="Foster-Nyarko E."/>
            <person name="Jarju S."/>
            <person name="Secka A."/>
            <person name="Antonio M."/>
            <person name="Oren A."/>
            <person name="Chaudhuri R."/>
            <person name="La Ragione R.M."/>
            <person name="Hildebrand F."/>
            <person name="Pallen M.J."/>
        </authorList>
    </citation>
    <scope>NUCLEOTIDE SEQUENCE [LARGE SCALE GENOMIC DNA]</scope>
    <source>
        <strain evidence="9 10">Sa3CUN2</strain>
    </source>
</reference>
<dbReference type="RefSeq" id="WP_191684583.1">
    <property type="nucleotide sequence ID" value="NZ_JACSQW010000014.1"/>
</dbReference>
<gene>
    <name evidence="9" type="ORF">H9564_05960</name>
</gene>
<sequence length="105" mass="11286">MVELDWCLRMILAAICGDFIGFERKTKAKNAGIRTHALIALGAAMAMLVSKYGFFDLLKITHENWAVDPSRIAAQVISGIGFLGAGTILNRHNQVIDGLTTAAGI</sequence>
<evidence type="ECO:0000256" key="5">
    <source>
        <dbReference type="ARBA" id="ARBA00022989"/>
    </source>
</evidence>
<keyword evidence="5 7" id="KW-1133">Transmembrane helix</keyword>
<evidence type="ECO:0000256" key="4">
    <source>
        <dbReference type="ARBA" id="ARBA00022692"/>
    </source>
</evidence>
<accession>A0ABR8PD75</accession>
<evidence type="ECO:0000259" key="8">
    <source>
        <dbReference type="Pfam" id="PF02308"/>
    </source>
</evidence>
<dbReference type="PANTHER" id="PTHR33778">
    <property type="entry name" value="PROTEIN MGTC"/>
    <property type="match status" value="1"/>
</dbReference>
<evidence type="ECO:0000256" key="3">
    <source>
        <dbReference type="ARBA" id="ARBA00022475"/>
    </source>
</evidence>
<keyword evidence="6 7" id="KW-0472">Membrane</keyword>
<evidence type="ECO:0000256" key="6">
    <source>
        <dbReference type="ARBA" id="ARBA00023136"/>
    </source>
</evidence>
<dbReference type="Proteomes" id="UP000616837">
    <property type="component" value="Unassembled WGS sequence"/>
</dbReference>
<dbReference type="InterPro" id="IPR003416">
    <property type="entry name" value="MgtC/SapB/SrpB/YhiD_fam"/>
</dbReference>
<keyword evidence="4 7" id="KW-0812">Transmembrane</keyword>
<feature type="domain" description="MgtC/SapB/SrpB/YhiD N-terminal" evidence="8">
    <location>
        <begin position="10"/>
        <end position="105"/>
    </location>
</feature>
<proteinExistence type="inferred from homology"/>
<protein>
    <submittedName>
        <fullName evidence="9">MgtC/SapB family protein</fullName>
    </submittedName>
</protein>
<evidence type="ECO:0000256" key="7">
    <source>
        <dbReference type="SAM" id="Phobius"/>
    </source>
</evidence>
<comment type="caution">
    <text evidence="9">The sequence shown here is derived from an EMBL/GenBank/DDBJ whole genome shotgun (WGS) entry which is preliminary data.</text>
</comment>
<dbReference type="Pfam" id="PF02308">
    <property type="entry name" value="MgtC"/>
    <property type="match status" value="1"/>
</dbReference>
<name>A0ABR8PD75_9LACO</name>
<comment type="subcellular location">
    <subcellularLocation>
        <location evidence="1">Cell membrane</location>
        <topology evidence="1">Multi-pass membrane protein</topology>
    </subcellularLocation>
</comment>
<dbReference type="PRINTS" id="PR01837">
    <property type="entry name" value="MGTCSAPBPROT"/>
</dbReference>